<evidence type="ECO:0000256" key="9">
    <source>
        <dbReference type="ARBA" id="ARBA00022840"/>
    </source>
</evidence>
<evidence type="ECO:0000313" key="17">
    <source>
        <dbReference type="Proteomes" id="UP000281813"/>
    </source>
</evidence>
<evidence type="ECO:0000256" key="5">
    <source>
        <dbReference type="ARBA" id="ARBA00022763"/>
    </source>
</evidence>
<comment type="cofactor">
    <cofactor evidence="14">
        <name>Mg(2+)</name>
        <dbReference type="ChEBI" id="CHEBI:18420"/>
    </cofactor>
</comment>
<dbReference type="SUPFAM" id="SSF52540">
    <property type="entry name" value="P-loop containing nucleoside triphosphate hydrolases"/>
    <property type="match status" value="1"/>
</dbReference>
<feature type="binding site" evidence="14">
    <location>
        <position position="1120"/>
    </location>
    <ligand>
        <name>[4Fe-4S] cluster</name>
        <dbReference type="ChEBI" id="CHEBI:49883"/>
    </ligand>
</feature>
<keyword evidence="2 14" id="KW-0540">Nuclease</keyword>
<keyword evidence="9 14" id="KW-0067">ATP-binding</keyword>
<dbReference type="RefSeq" id="WP_121127942.1">
    <property type="nucleotide sequence ID" value="NZ_JBHUFK010000020.1"/>
</dbReference>
<dbReference type="Gene3D" id="6.10.140.1030">
    <property type="match status" value="1"/>
</dbReference>
<feature type="binding site" evidence="14">
    <location>
        <position position="801"/>
    </location>
    <ligand>
        <name>[4Fe-4S] cluster</name>
        <dbReference type="ChEBI" id="CHEBI:49883"/>
    </ligand>
</feature>
<comment type="subunit">
    <text evidence="14">Heterodimer of AddA and AddB.</text>
</comment>
<organism evidence="16 17">
    <name type="scientific">Oceanobacillus bengalensis</name>
    <dbReference type="NCBI Taxonomy" id="1435466"/>
    <lineage>
        <taxon>Bacteria</taxon>
        <taxon>Bacillati</taxon>
        <taxon>Bacillota</taxon>
        <taxon>Bacilli</taxon>
        <taxon>Bacillales</taxon>
        <taxon>Bacillaceae</taxon>
        <taxon>Oceanobacillus</taxon>
    </lineage>
</organism>
<evidence type="ECO:0000256" key="11">
    <source>
        <dbReference type="ARBA" id="ARBA00023014"/>
    </source>
</evidence>
<dbReference type="EMBL" id="RBZO01000001">
    <property type="protein sequence ID" value="RKQ18828.1"/>
    <property type="molecule type" value="Genomic_DNA"/>
</dbReference>
<dbReference type="Gene3D" id="3.40.50.300">
    <property type="entry name" value="P-loop containing nucleotide triphosphate hydrolases"/>
    <property type="match status" value="3"/>
</dbReference>
<feature type="binding site" evidence="14">
    <location>
        <position position="1129"/>
    </location>
    <ligand>
        <name>[4Fe-4S] cluster</name>
        <dbReference type="ChEBI" id="CHEBI:49883"/>
    </ligand>
</feature>
<dbReference type="GO" id="GO:0004386">
    <property type="term" value="F:helicase activity"/>
    <property type="evidence" value="ECO:0007669"/>
    <property type="project" value="UniProtKB-KW"/>
</dbReference>
<feature type="binding site" evidence="14">
    <location>
        <position position="1123"/>
    </location>
    <ligand>
        <name>[4Fe-4S] cluster</name>
        <dbReference type="ChEBI" id="CHEBI:49883"/>
    </ligand>
</feature>
<keyword evidence="17" id="KW-1185">Reference proteome</keyword>
<accession>A0A494Z915</accession>
<dbReference type="Pfam" id="PF21445">
    <property type="entry name" value="ADDB_N"/>
    <property type="match status" value="1"/>
</dbReference>
<dbReference type="InterPro" id="IPR027417">
    <property type="entry name" value="P-loop_NTPase"/>
</dbReference>
<keyword evidence="10 14" id="KW-0408">Iron</keyword>
<dbReference type="GO" id="GO:0005524">
    <property type="term" value="F:ATP binding"/>
    <property type="evidence" value="ECO:0007669"/>
    <property type="project" value="UniProtKB-UniRule"/>
</dbReference>
<dbReference type="Gene3D" id="3.90.320.10">
    <property type="match status" value="1"/>
</dbReference>
<dbReference type="EC" id="3.1.-.-" evidence="14"/>
<evidence type="ECO:0000256" key="3">
    <source>
        <dbReference type="ARBA" id="ARBA00022723"/>
    </source>
</evidence>
<evidence type="ECO:0000256" key="12">
    <source>
        <dbReference type="ARBA" id="ARBA00023125"/>
    </source>
</evidence>
<evidence type="ECO:0000256" key="2">
    <source>
        <dbReference type="ARBA" id="ARBA00022722"/>
    </source>
</evidence>
<name>A0A494Z915_9BACI</name>
<evidence type="ECO:0000256" key="6">
    <source>
        <dbReference type="ARBA" id="ARBA00022801"/>
    </source>
</evidence>
<evidence type="ECO:0000313" key="16">
    <source>
        <dbReference type="EMBL" id="RKQ18828.1"/>
    </source>
</evidence>
<dbReference type="InterPro" id="IPR014017">
    <property type="entry name" value="DNA_helicase_UvrD-like_C"/>
</dbReference>
<dbReference type="InterPro" id="IPR014140">
    <property type="entry name" value="DNA_helicase_suAddB"/>
</dbReference>
<dbReference type="InterPro" id="IPR049035">
    <property type="entry name" value="ADDB_N"/>
</dbReference>
<dbReference type="OrthoDB" id="9758506at2"/>
<dbReference type="GO" id="GO:0008409">
    <property type="term" value="F:5'-3' exonuclease activity"/>
    <property type="evidence" value="ECO:0007669"/>
    <property type="project" value="UniProtKB-UniRule"/>
</dbReference>
<keyword evidence="8 14" id="KW-0269">Exonuclease</keyword>
<keyword evidence="11 14" id="KW-0411">Iron-sulfur</keyword>
<evidence type="ECO:0000256" key="10">
    <source>
        <dbReference type="ARBA" id="ARBA00023004"/>
    </source>
</evidence>
<dbReference type="Pfam" id="PF12705">
    <property type="entry name" value="PDDEXK_1"/>
    <property type="match status" value="1"/>
</dbReference>
<dbReference type="PANTHER" id="PTHR30591:SF1">
    <property type="entry name" value="RECBCD ENZYME SUBUNIT RECC"/>
    <property type="match status" value="1"/>
</dbReference>
<keyword evidence="3 14" id="KW-0479">Metal-binding</keyword>
<comment type="miscellaneous">
    <text evidence="14">Despite having conserved helicase domains, this subunit does not have helicase activity.</text>
</comment>
<dbReference type="PROSITE" id="PS51217">
    <property type="entry name" value="UVRD_HELICASE_CTER"/>
    <property type="match status" value="1"/>
</dbReference>
<keyword evidence="13 14" id="KW-0234">DNA repair</keyword>
<evidence type="ECO:0000259" key="15">
    <source>
        <dbReference type="PROSITE" id="PS51217"/>
    </source>
</evidence>
<keyword evidence="1 14" id="KW-0004">4Fe-4S</keyword>
<evidence type="ECO:0000256" key="14">
    <source>
        <dbReference type="HAMAP-Rule" id="MF_01452"/>
    </source>
</evidence>
<dbReference type="Proteomes" id="UP000281813">
    <property type="component" value="Unassembled WGS sequence"/>
</dbReference>
<gene>
    <name evidence="14 16" type="primary">addB</name>
    <name evidence="16" type="ORF">D8M05_01600</name>
</gene>
<evidence type="ECO:0000256" key="1">
    <source>
        <dbReference type="ARBA" id="ARBA00022485"/>
    </source>
</evidence>
<dbReference type="GO" id="GO:0003690">
    <property type="term" value="F:double-stranded DNA binding"/>
    <property type="evidence" value="ECO:0007669"/>
    <property type="project" value="UniProtKB-UniRule"/>
</dbReference>
<dbReference type="Pfam" id="PF13361">
    <property type="entry name" value="UvrD_C"/>
    <property type="match status" value="1"/>
</dbReference>
<feature type="domain" description="UvrD-like helicase C-terminal" evidence="15">
    <location>
        <begin position="282"/>
        <end position="587"/>
    </location>
</feature>
<sequence>MGLRFLIGRSGTGKSGRTFDEIKEKLIEDPLGKPILYIVPDQMTFGQEYALFHDSELPGSIRAQVVSFSRLAWRILQETGGGTKQSISSIGIQMMLRKIIEEKQGEWHTFQKAMEKHGFLHQLEEMITEFKRYQVTPEVLHLQIEHMKNIVHKEPKEQALTQKLEDLLYVYERLTIALAGQYVDSEDSLQLLADKISETSFLDGADIYFDGFHRFTPKELLVVEQLLKKCNSVTVTLTLENPEEALNELDLFYQTTETYHVLGQIAYENNIPLDETIVLKPENGKFKNRAYFAHLERYFNVRPAPEYKGSVPIQIAEAVHPRAEVEGVAQEILRLVRDSNYRYRDMAVFIRQTDVYHDLIKTVFEDHNIPVFIDEKRNMLNHSLIEFIRSLLDIVDGNWRYDAIFRVLKTGFIPVSDDEYPLTNDAIDELENYVLEYGIRGRNRWFSKEEWKFERFRGFDKAVQTNYEKETQKRINQYRKQVVSALQPFDEKIRKAKSIKELCEVTYLLLEELGASKRLEEIRQHFDENGQLEKGREQEQVWNAIIQLFDEMVEMAGVEKMSLATFRTTLDAGFETLQFSHVPPSIDHVIVGSVDRSRMSGIKSAFLLGVNDGVWPMKPKADGMINEEERDLLAGEGIQLADTSKRQLLDDWFYMYLAFTSAKDNLWVSYPLSDKEGKAKMPSQLIKRIEDLFPSCSNHLLLQDPEELVDANRFITTPMKTRSALTAQLARSRKGYPVADVWWHVFNWYVTNHPKQSTTYKILQSLYYQNIPKDLKTETVEQLYPKEIKASVSRLESYFRCSYQHFAQYSLKLDERKTYKLDAPDIGMLFHEAIKIITEWIGEDGRDFSQLNQKDATGYASRAVNSLAPILQHQILHSSNRYKYISQKLQDIIARATFILSEQARQSNFSPVGLELGFGDGETLPPLSMKLPNGFELLLRGRIDRVDKATNMDDLYLRIIDYKSSSKGLNLLDVYYGLALQMLAYLDVVLTNSEKWLKKKATPAGVLYFHVHNPMLSKNTKISIDDIEKEIFKKYKMKGLLLSDEEIVTMMDTSIGKSSSIVPAGIKRDGTFDAKSKVASEETFTSLQKHIHHLMQDAGSDITTGGVHLNPYQHKNNIACTYCPFLSVCQFDPILEENDYRKLKDMKDEEILRKINEEVDIDG</sequence>
<keyword evidence="6 14" id="KW-0378">Hydrolase</keyword>
<evidence type="ECO:0000256" key="13">
    <source>
        <dbReference type="ARBA" id="ARBA00023204"/>
    </source>
</evidence>
<dbReference type="NCBIfam" id="TIGR02773">
    <property type="entry name" value="addB_Gpos"/>
    <property type="match status" value="1"/>
</dbReference>
<dbReference type="GO" id="GO:0051539">
    <property type="term" value="F:4 iron, 4 sulfur cluster binding"/>
    <property type="evidence" value="ECO:0007669"/>
    <property type="project" value="UniProtKB-KW"/>
</dbReference>
<comment type="similarity">
    <text evidence="14">Belongs to the helicase family. AddB/RexB type 1 subfamily.</text>
</comment>
<keyword evidence="12 14" id="KW-0238">DNA-binding</keyword>
<evidence type="ECO:0000256" key="8">
    <source>
        <dbReference type="ARBA" id="ARBA00022839"/>
    </source>
</evidence>
<evidence type="ECO:0000256" key="4">
    <source>
        <dbReference type="ARBA" id="ARBA00022741"/>
    </source>
</evidence>
<evidence type="ECO:0000256" key="7">
    <source>
        <dbReference type="ARBA" id="ARBA00022806"/>
    </source>
</evidence>
<proteinExistence type="inferred from homology"/>
<keyword evidence="5 14" id="KW-0227">DNA damage</keyword>
<keyword evidence="7 14" id="KW-0347">Helicase</keyword>
<dbReference type="AlphaFoldDB" id="A0A494Z915"/>
<comment type="function">
    <text evidence="14">The heterodimer acts as both an ATP-dependent DNA helicase and an ATP-dependent, dual-direction single-stranded exonuclease. Recognizes the chi site generating a DNA molecule suitable for the initiation of homologous recombination. The AddB subunit has 5' -&gt; 3' nuclease activity but not helicase activity.</text>
</comment>
<dbReference type="InterPro" id="IPR038726">
    <property type="entry name" value="PDDEXK_AddAB-type"/>
</dbReference>
<protein>
    <recommendedName>
        <fullName evidence="14">ATP-dependent helicase/deoxyribonuclease subunit B</fullName>
        <ecNumber evidence="14">3.1.-.-</ecNumber>
    </recommendedName>
    <alternativeName>
        <fullName evidence="14">ATP-dependent helicase/nuclease subunit AddB</fullName>
    </alternativeName>
</protein>
<dbReference type="InterPro" id="IPR011604">
    <property type="entry name" value="PDDEXK-like_dom_sf"/>
</dbReference>
<reference evidence="16 17" key="1">
    <citation type="journal article" date="2015" name="Antonie Van Leeuwenhoek">
        <title>Oceanobacillus bengalensis sp. nov., a bacterium isolated from seawater of the Bay of Bengal.</title>
        <authorList>
            <person name="Yongchang O."/>
            <person name="Xiang W."/>
            <person name="Wang G."/>
        </authorList>
    </citation>
    <scope>NUCLEOTIDE SEQUENCE [LARGE SCALE GENOMIC DNA]</scope>
    <source>
        <strain evidence="16 17">MCCC 1K00260</strain>
    </source>
</reference>
<keyword evidence="4 14" id="KW-0547">Nucleotide-binding</keyword>
<comment type="cofactor">
    <cofactor evidence="14">
        <name>[4Fe-4S] cluster</name>
        <dbReference type="ChEBI" id="CHEBI:49883"/>
    </cofactor>
    <text evidence="14">Binds 1 [4Fe-4S] cluster.</text>
</comment>
<comment type="caution">
    <text evidence="16">The sequence shown here is derived from an EMBL/GenBank/DDBJ whole genome shotgun (WGS) entry which is preliminary data.</text>
</comment>
<dbReference type="PANTHER" id="PTHR30591">
    <property type="entry name" value="RECBCD ENZYME SUBUNIT RECC"/>
    <property type="match status" value="1"/>
</dbReference>
<dbReference type="GO" id="GO:0000724">
    <property type="term" value="P:double-strand break repair via homologous recombination"/>
    <property type="evidence" value="ECO:0007669"/>
    <property type="project" value="UniProtKB-UniRule"/>
</dbReference>
<dbReference type="HAMAP" id="MF_01452">
    <property type="entry name" value="AddB_type1"/>
    <property type="match status" value="1"/>
</dbReference>
<dbReference type="GO" id="GO:0046872">
    <property type="term" value="F:metal ion binding"/>
    <property type="evidence" value="ECO:0007669"/>
    <property type="project" value="UniProtKB-KW"/>
</dbReference>